<reference evidence="2 3" key="1">
    <citation type="submission" date="2017-09" db="EMBL/GenBank/DDBJ databases">
        <authorList>
            <person name="Lee N."/>
            <person name="Cho B.-K."/>
        </authorList>
    </citation>
    <scope>NUCLEOTIDE SEQUENCE [LARGE SCALE GENOMIC DNA]</scope>
    <source>
        <strain evidence="2 3">ATCC 19740</strain>
    </source>
</reference>
<dbReference type="EMBL" id="CP023693">
    <property type="protein sequence ID" value="QEV36294.1"/>
    <property type="molecule type" value="Genomic_DNA"/>
</dbReference>
<dbReference type="Proteomes" id="UP000326029">
    <property type="component" value="Chromosome"/>
</dbReference>
<keyword evidence="3" id="KW-1185">Reference proteome</keyword>
<name>A0ABX6BLY8_9ACTN</name>
<feature type="compositionally biased region" description="Basic residues" evidence="1">
    <location>
        <begin position="1"/>
        <end position="28"/>
    </location>
</feature>
<organism evidence="2 3">
    <name type="scientific">Streptomyces cinereoruber</name>
    <dbReference type="NCBI Taxonomy" id="67260"/>
    <lineage>
        <taxon>Bacteria</taxon>
        <taxon>Bacillati</taxon>
        <taxon>Actinomycetota</taxon>
        <taxon>Actinomycetes</taxon>
        <taxon>Kitasatosporales</taxon>
        <taxon>Streptomycetaceae</taxon>
        <taxon>Streptomyces</taxon>
    </lineage>
</organism>
<accession>A0ABX6BLY8</accession>
<sequence>MPRARPRIRGRRPGPCRSHRPCGRRRPPRPPGRPTPSLPYGPTRCLPYDPGRRTRGPCR</sequence>
<evidence type="ECO:0000313" key="3">
    <source>
        <dbReference type="Proteomes" id="UP000326029"/>
    </source>
</evidence>
<feature type="region of interest" description="Disordered" evidence="1">
    <location>
        <begin position="1"/>
        <end position="59"/>
    </location>
</feature>
<evidence type="ECO:0000256" key="1">
    <source>
        <dbReference type="SAM" id="MobiDB-lite"/>
    </source>
</evidence>
<gene>
    <name evidence="2" type="ORF">CP977_32395</name>
</gene>
<proteinExistence type="predicted"/>
<feature type="compositionally biased region" description="Pro residues" evidence="1">
    <location>
        <begin position="29"/>
        <end position="39"/>
    </location>
</feature>
<protein>
    <submittedName>
        <fullName evidence="2">Uncharacterized protein</fullName>
    </submittedName>
</protein>
<evidence type="ECO:0000313" key="2">
    <source>
        <dbReference type="EMBL" id="QEV36294.1"/>
    </source>
</evidence>